<keyword evidence="1" id="KW-0812">Transmembrane</keyword>
<protein>
    <submittedName>
        <fullName evidence="2">ADP-ribosylglycohydrolase family protein</fullName>
        <ecNumber evidence="2">3.2.2.-</ecNumber>
    </submittedName>
</protein>
<name>A0ABU1AUN8_9BACT</name>
<feature type="transmembrane region" description="Helical" evidence="1">
    <location>
        <begin position="120"/>
        <end position="140"/>
    </location>
</feature>
<evidence type="ECO:0000313" key="2">
    <source>
        <dbReference type="EMBL" id="MDQ8207883.1"/>
    </source>
</evidence>
<keyword evidence="1" id="KW-0472">Membrane</keyword>
<dbReference type="Gene3D" id="1.10.4080.10">
    <property type="entry name" value="ADP-ribosylation/Crystallin J1"/>
    <property type="match status" value="2"/>
</dbReference>
<dbReference type="InterPro" id="IPR005502">
    <property type="entry name" value="Ribosyl_crysJ1"/>
</dbReference>
<dbReference type="Proteomes" id="UP001225316">
    <property type="component" value="Unassembled WGS sequence"/>
</dbReference>
<comment type="caution">
    <text evidence="2">The sequence shown here is derived from an EMBL/GenBank/DDBJ whole genome shotgun (WGS) entry which is preliminary data.</text>
</comment>
<dbReference type="InterPro" id="IPR036705">
    <property type="entry name" value="Ribosyl_crysJ1_sf"/>
</dbReference>
<dbReference type="InterPro" id="IPR050792">
    <property type="entry name" value="ADP-ribosylglycohydrolase"/>
</dbReference>
<dbReference type="EC" id="3.2.2.-" evidence="2"/>
<accession>A0ABU1AUN8</accession>
<keyword evidence="2" id="KW-0326">Glycosidase</keyword>
<dbReference type="GO" id="GO:0016798">
    <property type="term" value="F:hydrolase activity, acting on glycosyl bonds"/>
    <property type="evidence" value="ECO:0007669"/>
    <property type="project" value="UniProtKB-KW"/>
</dbReference>
<keyword evidence="3" id="KW-1185">Reference proteome</keyword>
<dbReference type="Pfam" id="PF03747">
    <property type="entry name" value="ADP_ribosyl_GH"/>
    <property type="match status" value="1"/>
</dbReference>
<organism evidence="2 3">
    <name type="scientific">Thalassobacterium maritimum</name>
    <dbReference type="NCBI Taxonomy" id="3041265"/>
    <lineage>
        <taxon>Bacteria</taxon>
        <taxon>Pseudomonadati</taxon>
        <taxon>Verrucomicrobiota</taxon>
        <taxon>Opitutia</taxon>
        <taxon>Puniceicoccales</taxon>
        <taxon>Coraliomargaritaceae</taxon>
        <taxon>Thalassobacterium</taxon>
    </lineage>
</organism>
<proteinExistence type="predicted"/>
<dbReference type="RefSeq" id="WP_308950207.1">
    <property type="nucleotide sequence ID" value="NZ_JARXHW010000020.1"/>
</dbReference>
<keyword evidence="1" id="KW-1133">Transmembrane helix</keyword>
<evidence type="ECO:0000313" key="3">
    <source>
        <dbReference type="Proteomes" id="UP001225316"/>
    </source>
</evidence>
<keyword evidence="2" id="KW-0378">Hydrolase</keyword>
<dbReference type="SUPFAM" id="SSF101478">
    <property type="entry name" value="ADP-ribosylglycohydrolase"/>
    <property type="match status" value="2"/>
</dbReference>
<dbReference type="PANTHER" id="PTHR16222:SF12">
    <property type="entry name" value="ADP-RIBOSYLGLYCOHYDROLASE-RELATED"/>
    <property type="match status" value="1"/>
</dbReference>
<gene>
    <name evidence="2" type="ORF">QEH52_10200</name>
</gene>
<evidence type="ECO:0000256" key="1">
    <source>
        <dbReference type="SAM" id="Phobius"/>
    </source>
</evidence>
<sequence length="154" mass="17093">MRNKGEISGLVWGTAVGDSLGLPAEGISPAEIKKLGWHDNWKHRFICGRGMLSDDTEHTLMVLEALTAAILGALAGAQLGRSGIPDEWVDPINDWPKGKLFIKAHIQCIHDGRVARSPCFLLQLARNLIFLIIILLNGLTRLIPFRMRKMLFTD</sequence>
<dbReference type="PANTHER" id="PTHR16222">
    <property type="entry name" value="ADP-RIBOSYLGLYCOHYDROLASE"/>
    <property type="match status" value="1"/>
</dbReference>
<reference evidence="2 3" key="1">
    <citation type="submission" date="2023-04" db="EMBL/GenBank/DDBJ databases">
        <title>A novel bacteria isolated from coastal sediment.</title>
        <authorList>
            <person name="Liu X.-J."/>
            <person name="Du Z.-J."/>
        </authorList>
    </citation>
    <scope>NUCLEOTIDE SEQUENCE [LARGE SCALE GENOMIC DNA]</scope>
    <source>
        <strain evidence="2 3">SDUM461003</strain>
    </source>
</reference>
<dbReference type="EMBL" id="JARXHW010000020">
    <property type="protein sequence ID" value="MDQ8207883.1"/>
    <property type="molecule type" value="Genomic_DNA"/>
</dbReference>